<name>A0ABV2JFE0_9STRE</name>
<dbReference type="Proteomes" id="UP001549037">
    <property type="component" value="Unassembled WGS sequence"/>
</dbReference>
<keyword evidence="2" id="KW-1185">Reference proteome</keyword>
<evidence type="ECO:0000313" key="1">
    <source>
        <dbReference type="EMBL" id="MET3634453.1"/>
    </source>
</evidence>
<dbReference type="EMBL" id="JBEPLN010000016">
    <property type="protein sequence ID" value="MET3634453.1"/>
    <property type="molecule type" value="Genomic_DNA"/>
</dbReference>
<sequence length="137" mass="16299">MRRAEDVLDELRTLLPYIESLAEERAQLKSSLLSSPKMSDMKTSGGIKKQVDDTYSEIMDLDKELATESRRATERKTEISLLINQLPNHEHRILLRMIYINRFDEWTIRDRLKIGRNRYFKLRRDALKEFEVLINTD</sequence>
<evidence type="ECO:0008006" key="3">
    <source>
        <dbReference type="Google" id="ProtNLM"/>
    </source>
</evidence>
<gene>
    <name evidence="1" type="ORF">ABID28_001096</name>
</gene>
<dbReference type="InterPro" id="IPR010861">
    <property type="entry name" value="DUF1492"/>
</dbReference>
<reference evidence="1 2" key="1">
    <citation type="submission" date="2024-06" db="EMBL/GenBank/DDBJ databases">
        <title>Genomic Encyclopedia of Type Strains, Phase IV (KMG-IV): sequencing the most valuable type-strain genomes for metagenomic binning, comparative biology and taxonomic classification.</title>
        <authorList>
            <person name="Goeker M."/>
        </authorList>
    </citation>
    <scope>NUCLEOTIDE SEQUENCE [LARGE SCALE GENOMIC DNA]</scope>
    <source>
        <strain evidence="1 2">DSM 28302</strain>
    </source>
</reference>
<accession>A0ABV2JFE0</accession>
<organism evidence="1 2">
    <name type="scientific">Streptococcus porcorum</name>
    <dbReference type="NCBI Taxonomy" id="701526"/>
    <lineage>
        <taxon>Bacteria</taxon>
        <taxon>Bacillati</taxon>
        <taxon>Bacillota</taxon>
        <taxon>Bacilli</taxon>
        <taxon>Lactobacillales</taxon>
        <taxon>Streptococcaceae</taxon>
        <taxon>Streptococcus</taxon>
    </lineage>
</organism>
<proteinExistence type="predicted"/>
<dbReference type="RefSeq" id="WP_354368835.1">
    <property type="nucleotide sequence ID" value="NZ_JBEPLN010000016.1"/>
</dbReference>
<evidence type="ECO:0000313" key="2">
    <source>
        <dbReference type="Proteomes" id="UP001549037"/>
    </source>
</evidence>
<protein>
    <recommendedName>
        <fullName evidence="3">Phage protein</fullName>
    </recommendedName>
</protein>
<dbReference type="Pfam" id="PF07374">
    <property type="entry name" value="DUF1492"/>
    <property type="match status" value="1"/>
</dbReference>
<comment type="caution">
    <text evidence="1">The sequence shown here is derived from an EMBL/GenBank/DDBJ whole genome shotgun (WGS) entry which is preliminary data.</text>
</comment>